<dbReference type="EMBL" id="BPVZ01000201">
    <property type="protein sequence ID" value="GKV46040.1"/>
    <property type="molecule type" value="Genomic_DNA"/>
</dbReference>
<proteinExistence type="predicted"/>
<dbReference type="AlphaFoldDB" id="A0AAV5M8E8"/>
<dbReference type="Proteomes" id="UP001054252">
    <property type="component" value="Unassembled WGS sequence"/>
</dbReference>
<name>A0AAV5M8E8_9ROSI</name>
<evidence type="ECO:0000313" key="3">
    <source>
        <dbReference type="Proteomes" id="UP001054252"/>
    </source>
</evidence>
<sequence>MRKEEDVQNQTRYELDDESKDIKPQSREIVMKDAVVEEEIGGFDKLPFNTLARLNWKVPNVR</sequence>
<evidence type="ECO:0000256" key="1">
    <source>
        <dbReference type="SAM" id="MobiDB-lite"/>
    </source>
</evidence>
<comment type="caution">
    <text evidence="2">The sequence shown here is derived from an EMBL/GenBank/DDBJ whole genome shotgun (WGS) entry which is preliminary data.</text>
</comment>
<evidence type="ECO:0000313" key="2">
    <source>
        <dbReference type="EMBL" id="GKV46040.1"/>
    </source>
</evidence>
<protein>
    <submittedName>
        <fullName evidence="2">Uncharacterized protein</fullName>
    </submittedName>
</protein>
<organism evidence="2 3">
    <name type="scientific">Rubroshorea leprosula</name>
    <dbReference type="NCBI Taxonomy" id="152421"/>
    <lineage>
        <taxon>Eukaryota</taxon>
        <taxon>Viridiplantae</taxon>
        <taxon>Streptophyta</taxon>
        <taxon>Embryophyta</taxon>
        <taxon>Tracheophyta</taxon>
        <taxon>Spermatophyta</taxon>
        <taxon>Magnoliopsida</taxon>
        <taxon>eudicotyledons</taxon>
        <taxon>Gunneridae</taxon>
        <taxon>Pentapetalae</taxon>
        <taxon>rosids</taxon>
        <taxon>malvids</taxon>
        <taxon>Malvales</taxon>
        <taxon>Dipterocarpaceae</taxon>
        <taxon>Rubroshorea</taxon>
    </lineage>
</organism>
<accession>A0AAV5M8E8</accession>
<reference evidence="2 3" key="1">
    <citation type="journal article" date="2021" name="Commun. Biol.">
        <title>The genome of Shorea leprosula (Dipterocarpaceae) highlights the ecological relevance of drought in aseasonal tropical rainforests.</title>
        <authorList>
            <person name="Ng K.K.S."/>
            <person name="Kobayashi M.J."/>
            <person name="Fawcett J.A."/>
            <person name="Hatakeyama M."/>
            <person name="Paape T."/>
            <person name="Ng C.H."/>
            <person name="Ang C.C."/>
            <person name="Tnah L.H."/>
            <person name="Lee C.T."/>
            <person name="Nishiyama T."/>
            <person name="Sese J."/>
            <person name="O'Brien M.J."/>
            <person name="Copetti D."/>
            <person name="Mohd Noor M.I."/>
            <person name="Ong R.C."/>
            <person name="Putra M."/>
            <person name="Sireger I.Z."/>
            <person name="Indrioko S."/>
            <person name="Kosugi Y."/>
            <person name="Izuno A."/>
            <person name="Isagi Y."/>
            <person name="Lee S.L."/>
            <person name="Shimizu K.K."/>
        </authorList>
    </citation>
    <scope>NUCLEOTIDE SEQUENCE [LARGE SCALE GENOMIC DNA]</scope>
    <source>
        <strain evidence="2">214</strain>
    </source>
</reference>
<keyword evidence="3" id="KW-1185">Reference proteome</keyword>
<feature type="region of interest" description="Disordered" evidence="1">
    <location>
        <begin position="1"/>
        <end position="20"/>
    </location>
</feature>
<gene>
    <name evidence="2" type="ORF">SLEP1_g53055</name>
</gene>